<dbReference type="PANTHER" id="PTHR42146">
    <property type="entry name" value="3',5'-CYCLIC-NUCLEOTIDE PHOSPHODIESTERASE"/>
    <property type="match status" value="1"/>
</dbReference>
<dbReference type="InterPro" id="IPR003156">
    <property type="entry name" value="DHHA1_dom"/>
</dbReference>
<dbReference type="AlphaFoldDB" id="A0A430AVX8"/>
<dbReference type="EMBL" id="NGKA01000008">
    <property type="protein sequence ID" value="RSU12209.1"/>
    <property type="molecule type" value="Genomic_DNA"/>
</dbReference>
<proteinExistence type="predicted"/>
<dbReference type="InterPro" id="IPR038763">
    <property type="entry name" value="DHH_sf"/>
</dbReference>
<sequence length="319" mass="37085">MDKNKIKIFTHVDLDGVASPEVFKRLMNEKHCREFDYEIEYCDTGKYGNIDDKIYEFLDSLTENHEFYGMYIMDLAPTSRSLALKIVKMVDAYNIDFKCYDHHKTAEFLTDVDPRFIIKVEYEGSKMSGTSLVYKDFSKAGLLDYSVFMLSEMVRSYDTWDWRNNEHDMFKGHAGQWNDLFWMIGRDRFIERLSNNMDLNFTESEKLLLVLDQEKKDRYIDSKMKIAHFDTMFTVGKPMHFAIVDGEQYHSELGNHMCLYLTHPSTGELIDFAVIRNGVKLSFRSVKEDVDCSVIAQNFNGGGHARAAGGKGQQWPLGF</sequence>
<accession>A0A430AVX8</accession>
<evidence type="ECO:0000313" key="2">
    <source>
        <dbReference type="EMBL" id="RSU12209.1"/>
    </source>
</evidence>
<organism evidence="2 3">
    <name type="scientific">Vagococcus elongatus</name>
    <dbReference type="NCBI Taxonomy" id="180344"/>
    <lineage>
        <taxon>Bacteria</taxon>
        <taxon>Bacillati</taxon>
        <taxon>Bacillota</taxon>
        <taxon>Bacilli</taxon>
        <taxon>Lactobacillales</taxon>
        <taxon>Enterococcaceae</taxon>
        <taxon>Vagococcus</taxon>
    </lineage>
</organism>
<gene>
    <name evidence="2" type="ORF">CBF29_06315</name>
</gene>
<protein>
    <recommendedName>
        <fullName evidence="1">DHHA1 domain-containing protein</fullName>
    </recommendedName>
</protein>
<name>A0A430AVX8_9ENTE</name>
<feature type="domain" description="DHHA1" evidence="1">
    <location>
        <begin position="272"/>
        <end position="314"/>
    </location>
</feature>
<dbReference type="SUPFAM" id="SSF64182">
    <property type="entry name" value="DHH phosphoesterases"/>
    <property type="match status" value="1"/>
</dbReference>
<evidence type="ECO:0000313" key="3">
    <source>
        <dbReference type="Proteomes" id="UP000287605"/>
    </source>
</evidence>
<dbReference type="OrthoDB" id="2035301at2"/>
<dbReference type="InterPro" id="IPR052968">
    <property type="entry name" value="Nucleotide_metab_enz"/>
</dbReference>
<dbReference type="Pfam" id="PF02272">
    <property type="entry name" value="DHHA1"/>
    <property type="match status" value="1"/>
</dbReference>
<dbReference type="Gene3D" id="3.10.310.30">
    <property type="match status" value="1"/>
</dbReference>
<comment type="caution">
    <text evidence="2">The sequence shown here is derived from an EMBL/GenBank/DDBJ whole genome shotgun (WGS) entry which is preliminary data.</text>
</comment>
<dbReference type="GO" id="GO:0003676">
    <property type="term" value="F:nucleic acid binding"/>
    <property type="evidence" value="ECO:0007669"/>
    <property type="project" value="InterPro"/>
</dbReference>
<dbReference type="RefSeq" id="WP_126808588.1">
    <property type="nucleotide sequence ID" value="NZ_NGKA01000008.1"/>
</dbReference>
<dbReference type="Proteomes" id="UP000287605">
    <property type="component" value="Unassembled WGS sequence"/>
</dbReference>
<keyword evidence="3" id="KW-1185">Reference proteome</keyword>
<reference evidence="2 3" key="1">
    <citation type="submission" date="2017-05" db="EMBL/GenBank/DDBJ databases">
        <title>Vagococcus spp. assemblies.</title>
        <authorList>
            <person name="Gulvik C.A."/>
        </authorList>
    </citation>
    <scope>NUCLEOTIDE SEQUENCE [LARGE SCALE GENOMIC DNA]</scope>
    <source>
        <strain evidence="2 3">CCUG 51432</strain>
    </source>
</reference>
<evidence type="ECO:0000259" key="1">
    <source>
        <dbReference type="Pfam" id="PF02272"/>
    </source>
</evidence>
<dbReference type="PANTHER" id="PTHR42146:SF1">
    <property type="entry name" value="OLIGORIBONUCLEASE NRNB"/>
    <property type="match status" value="1"/>
</dbReference>